<dbReference type="Proteomes" id="UP000652761">
    <property type="component" value="Unassembled WGS sequence"/>
</dbReference>
<name>A0A843TI90_COLES</name>
<evidence type="ECO:0000313" key="2">
    <source>
        <dbReference type="EMBL" id="MQL69203.1"/>
    </source>
</evidence>
<proteinExistence type="predicted"/>
<feature type="compositionally biased region" description="Polar residues" evidence="1">
    <location>
        <begin position="79"/>
        <end position="95"/>
    </location>
</feature>
<evidence type="ECO:0000313" key="3">
    <source>
        <dbReference type="Proteomes" id="UP000652761"/>
    </source>
</evidence>
<reference evidence="2" key="1">
    <citation type="submission" date="2017-07" db="EMBL/GenBank/DDBJ databases">
        <title>Taro Niue Genome Assembly and Annotation.</title>
        <authorList>
            <person name="Atibalentja N."/>
            <person name="Keating K."/>
            <person name="Fields C.J."/>
        </authorList>
    </citation>
    <scope>NUCLEOTIDE SEQUENCE</scope>
    <source>
        <strain evidence="2">Niue_2</strain>
        <tissue evidence="2">Leaf</tissue>
    </source>
</reference>
<protein>
    <submittedName>
        <fullName evidence="2">Uncharacterized protein</fullName>
    </submittedName>
</protein>
<feature type="compositionally biased region" description="Polar residues" evidence="1">
    <location>
        <begin position="1"/>
        <end position="11"/>
    </location>
</feature>
<evidence type="ECO:0000256" key="1">
    <source>
        <dbReference type="SAM" id="MobiDB-lite"/>
    </source>
</evidence>
<gene>
    <name evidence="2" type="ORF">Taro_001478</name>
</gene>
<comment type="caution">
    <text evidence="2">The sequence shown here is derived from an EMBL/GenBank/DDBJ whole genome shotgun (WGS) entry which is preliminary data.</text>
</comment>
<feature type="region of interest" description="Disordered" evidence="1">
    <location>
        <begin position="1"/>
        <end position="111"/>
    </location>
</feature>
<feature type="compositionally biased region" description="Basic and acidic residues" evidence="1">
    <location>
        <begin position="62"/>
        <end position="71"/>
    </location>
</feature>
<sequence length="111" mass="12373">MHINPDRTSICTEPPGAALEYRPPIRHSPPDLPLLCASRPSHVLPSTSRSSEEAQGYRWGKRRDEGGERRRLGFPLKTQAPQVNVNLCAANQTAPTRRPQRSPPSSCNRTH</sequence>
<dbReference type="EMBL" id="NMUH01000031">
    <property type="protein sequence ID" value="MQL69203.1"/>
    <property type="molecule type" value="Genomic_DNA"/>
</dbReference>
<dbReference type="AlphaFoldDB" id="A0A843TI90"/>
<organism evidence="2 3">
    <name type="scientific">Colocasia esculenta</name>
    <name type="common">Wild taro</name>
    <name type="synonym">Arum esculentum</name>
    <dbReference type="NCBI Taxonomy" id="4460"/>
    <lineage>
        <taxon>Eukaryota</taxon>
        <taxon>Viridiplantae</taxon>
        <taxon>Streptophyta</taxon>
        <taxon>Embryophyta</taxon>
        <taxon>Tracheophyta</taxon>
        <taxon>Spermatophyta</taxon>
        <taxon>Magnoliopsida</taxon>
        <taxon>Liliopsida</taxon>
        <taxon>Araceae</taxon>
        <taxon>Aroideae</taxon>
        <taxon>Colocasieae</taxon>
        <taxon>Colocasia</taxon>
    </lineage>
</organism>
<accession>A0A843TI90</accession>
<keyword evidence="3" id="KW-1185">Reference proteome</keyword>